<evidence type="ECO:0000313" key="1">
    <source>
        <dbReference type="EMBL" id="CAB4187245.1"/>
    </source>
</evidence>
<reference evidence="1" key="1">
    <citation type="submission" date="2020-05" db="EMBL/GenBank/DDBJ databases">
        <authorList>
            <person name="Chiriac C."/>
            <person name="Salcher M."/>
            <person name="Ghai R."/>
            <person name="Kavagutti S V."/>
        </authorList>
    </citation>
    <scope>NUCLEOTIDE SEQUENCE</scope>
</reference>
<dbReference type="EMBL" id="LR797111">
    <property type="protein sequence ID" value="CAB4187245.1"/>
    <property type="molecule type" value="Genomic_DNA"/>
</dbReference>
<name>A0A6J5R304_9CAUD</name>
<proteinExistence type="predicted"/>
<accession>A0A6J5R304</accession>
<gene>
    <name evidence="1" type="ORF">UFOVP1155_10</name>
</gene>
<protein>
    <submittedName>
        <fullName evidence="1">Uncharacterized protein</fullName>
    </submittedName>
</protein>
<sequence length="152" mass="17393">MKNTLASTIRADIQTRFADGKTFSAMDFKIYANHGTRGLSQILECLSRDTQRNKCFIRKCGKFDSKIPGCPPMNRYQIASADISSGHVEIDDKPGTVTIWHPMKTPPHHNGMYQIKRIGSDKIEKIIWLRGWKTNVCFLPSAYVEFWRGVTR</sequence>
<organism evidence="1">
    <name type="scientific">uncultured Caudovirales phage</name>
    <dbReference type="NCBI Taxonomy" id="2100421"/>
    <lineage>
        <taxon>Viruses</taxon>
        <taxon>Duplodnaviria</taxon>
        <taxon>Heunggongvirae</taxon>
        <taxon>Uroviricota</taxon>
        <taxon>Caudoviricetes</taxon>
        <taxon>Peduoviridae</taxon>
        <taxon>Maltschvirus</taxon>
        <taxon>Maltschvirus maltsch</taxon>
    </lineage>
</organism>